<dbReference type="Pfam" id="PF00622">
    <property type="entry name" value="SPRY"/>
    <property type="match status" value="1"/>
</dbReference>
<protein>
    <recommendedName>
        <fullName evidence="2">B30.2/SPRY domain-containing protein</fullName>
    </recommendedName>
</protein>
<feature type="region of interest" description="Disordered" evidence="1">
    <location>
        <begin position="1"/>
        <end position="82"/>
    </location>
</feature>
<dbReference type="InterPro" id="IPR043136">
    <property type="entry name" value="B30.2/SPRY_sf"/>
</dbReference>
<proteinExistence type="predicted"/>
<dbReference type="SUPFAM" id="SSF49899">
    <property type="entry name" value="Concanavalin A-like lectins/glucanases"/>
    <property type="match status" value="1"/>
</dbReference>
<sequence length="329" mass="38604">MLQNENDKRKNDRQGMEEKMDKLEEQLEKNLEEMQKKLVKMEQQQNEQHSIEQMEKMLQNENDKRKNDRQGMEEKMDKLEEKLDTKAFQEEIEKKVMERIDVTVQTKVDKMEMAHQQQKVVTEKAIFERIGELEGQQKHQKQQGEKETNASEERFSQLQNCQKKLEKEQKQLQKENIDSWRSVFAKYPIVLNKHLSDFFYYEISVMKKEEYWVMFGFAVKQQQNELDGPIRTRKGTYGYDSVGNILINGQVKGMNAEYSYGDGDTVGIGLNLTSRQMIFTKNGLHLATSGLFDSSFADGSFYPFVSLFNSGDKIEANFGPNFKFDLETL</sequence>
<name>A0ABD2HZH7_HETSC</name>
<feature type="compositionally biased region" description="Basic and acidic residues" evidence="1">
    <location>
        <begin position="1"/>
        <end position="40"/>
    </location>
</feature>
<evidence type="ECO:0000313" key="3">
    <source>
        <dbReference type="EMBL" id="KAL3073714.1"/>
    </source>
</evidence>
<dbReference type="InterPro" id="IPR001870">
    <property type="entry name" value="B30.2/SPRY"/>
</dbReference>
<dbReference type="AlphaFoldDB" id="A0ABD2HZH7"/>
<dbReference type="SMART" id="SM00449">
    <property type="entry name" value="SPRY"/>
    <property type="match status" value="1"/>
</dbReference>
<feature type="compositionally biased region" description="Basic and acidic residues" evidence="1">
    <location>
        <begin position="61"/>
        <end position="82"/>
    </location>
</feature>
<evidence type="ECO:0000313" key="4">
    <source>
        <dbReference type="Proteomes" id="UP001620645"/>
    </source>
</evidence>
<dbReference type="InterPro" id="IPR003877">
    <property type="entry name" value="SPRY_dom"/>
</dbReference>
<dbReference type="InterPro" id="IPR044736">
    <property type="entry name" value="Gid1/RanBPM/SPLA_SPRY"/>
</dbReference>
<feature type="domain" description="B30.2/SPRY" evidence="2">
    <location>
        <begin position="122"/>
        <end position="323"/>
    </location>
</feature>
<dbReference type="EMBL" id="JBICCN010000363">
    <property type="protein sequence ID" value="KAL3073714.1"/>
    <property type="molecule type" value="Genomic_DNA"/>
</dbReference>
<reference evidence="3 4" key="1">
    <citation type="submission" date="2024-10" db="EMBL/GenBank/DDBJ databases">
        <authorList>
            <person name="Kim D."/>
        </authorList>
    </citation>
    <scope>NUCLEOTIDE SEQUENCE [LARGE SCALE GENOMIC DNA]</scope>
    <source>
        <strain evidence="3">Taebaek</strain>
    </source>
</reference>
<evidence type="ECO:0000259" key="2">
    <source>
        <dbReference type="PROSITE" id="PS50188"/>
    </source>
</evidence>
<dbReference type="CDD" id="cd12885">
    <property type="entry name" value="SPRY_RanBP_like"/>
    <property type="match status" value="1"/>
</dbReference>
<comment type="caution">
    <text evidence="3">The sequence shown here is derived from an EMBL/GenBank/DDBJ whole genome shotgun (WGS) entry which is preliminary data.</text>
</comment>
<accession>A0ABD2HZH7</accession>
<dbReference type="Gene3D" id="2.60.120.920">
    <property type="match status" value="1"/>
</dbReference>
<gene>
    <name evidence="3" type="ORF">niasHS_015547</name>
</gene>
<keyword evidence="4" id="KW-1185">Reference proteome</keyword>
<dbReference type="Proteomes" id="UP001620645">
    <property type="component" value="Unassembled WGS sequence"/>
</dbReference>
<dbReference type="InterPro" id="IPR013320">
    <property type="entry name" value="ConA-like_dom_sf"/>
</dbReference>
<dbReference type="PROSITE" id="PS50188">
    <property type="entry name" value="B302_SPRY"/>
    <property type="match status" value="1"/>
</dbReference>
<organism evidence="3 4">
    <name type="scientific">Heterodera schachtii</name>
    <name type="common">Sugarbeet cyst nematode worm</name>
    <name type="synonym">Tylenchus schachtii</name>
    <dbReference type="NCBI Taxonomy" id="97005"/>
    <lineage>
        <taxon>Eukaryota</taxon>
        <taxon>Metazoa</taxon>
        <taxon>Ecdysozoa</taxon>
        <taxon>Nematoda</taxon>
        <taxon>Chromadorea</taxon>
        <taxon>Rhabditida</taxon>
        <taxon>Tylenchina</taxon>
        <taxon>Tylenchomorpha</taxon>
        <taxon>Tylenchoidea</taxon>
        <taxon>Heteroderidae</taxon>
        <taxon>Heteroderinae</taxon>
        <taxon>Heterodera</taxon>
    </lineage>
</organism>
<evidence type="ECO:0000256" key="1">
    <source>
        <dbReference type="SAM" id="MobiDB-lite"/>
    </source>
</evidence>
<feature type="region of interest" description="Disordered" evidence="1">
    <location>
        <begin position="133"/>
        <end position="155"/>
    </location>
</feature>